<evidence type="ECO:0000256" key="8">
    <source>
        <dbReference type="ARBA" id="ARBA00022741"/>
    </source>
</evidence>
<gene>
    <name evidence="17" type="ORF">SAMN05421872_11284</name>
</gene>
<accession>A0A1G6YKA6</accession>
<dbReference type="InterPro" id="IPR004358">
    <property type="entry name" value="Sig_transdc_His_kin-like_C"/>
</dbReference>
<keyword evidence="5" id="KW-0597">Phosphoprotein</keyword>
<dbReference type="GO" id="GO:0005524">
    <property type="term" value="F:ATP binding"/>
    <property type="evidence" value="ECO:0007669"/>
    <property type="project" value="UniProtKB-KW"/>
</dbReference>
<dbReference type="AlphaFoldDB" id="A0A1G6YKA6"/>
<dbReference type="InterPro" id="IPR005467">
    <property type="entry name" value="His_kinase_dom"/>
</dbReference>
<evidence type="ECO:0000256" key="5">
    <source>
        <dbReference type="ARBA" id="ARBA00022553"/>
    </source>
</evidence>
<dbReference type="InterPro" id="IPR035965">
    <property type="entry name" value="PAS-like_dom_sf"/>
</dbReference>
<feature type="domain" description="Histidine kinase" evidence="16">
    <location>
        <begin position="437"/>
        <end position="648"/>
    </location>
</feature>
<evidence type="ECO:0000256" key="6">
    <source>
        <dbReference type="ARBA" id="ARBA00022679"/>
    </source>
</evidence>
<dbReference type="PROSITE" id="PS50109">
    <property type="entry name" value="HIS_KIN"/>
    <property type="match status" value="1"/>
</dbReference>
<dbReference type="InterPro" id="IPR050351">
    <property type="entry name" value="BphY/WalK/GraS-like"/>
</dbReference>
<evidence type="ECO:0000256" key="9">
    <source>
        <dbReference type="ARBA" id="ARBA00022777"/>
    </source>
</evidence>
<keyword evidence="18" id="KW-1185">Reference proteome</keyword>
<dbReference type="CDD" id="cd00082">
    <property type="entry name" value="HisKA"/>
    <property type="match status" value="1"/>
</dbReference>
<feature type="transmembrane region" description="Helical" evidence="15">
    <location>
        <begin position="217"/>
        <end position="235"/>
    </location>
</feature>
<feature type="transmembrane region" description="Helical" evidence="15">
    <location>
        <begin position="36"/>
        <end position="52"/>
    </location>
</feature>
<feature type="transmembrane region" description="Helical" evidence="15">
    <location>
        <begin position="122"/>
        <end position="148"/>
    </location>
</feature>
<keyword evidence="9 17" id="KW-0418">Kinase</keyword>
<dbReference type="EMBL" id="FMZM01000012">
    <property type="protein sequence ID" value="SDD90944.1"/>
    <property type="molecule type" value="Genomic_DNA"/>
</dbReference>
<dbReference type="SUPFAM" id="SSF55785">
    <property type="entry name" value="PYP-like sensor domain (PAS domain)"/>
    <property type="match status" value="1"/>
</dbReference>
<evidence type="ECO:0000313" key="18">
    <source>
        <dbReference type="Proteomes" id="UP000199034"/>
    </source>
</evidence>
<keyword evidence="8" id="KW-0547">Nucleotide-binding</keyword>
<dbReference type="Pfam" id="PF00512">
    <property type="entry name" value="HisKA"/>
    <property type="match status" value="1"/>
</dbReference>
<evidence type="ECO:0000256" key="1">
    <source>
        <dbReference type="ARBA" id="ARBA00000085"/>
    </source>
</evidence>
<dbReference type="RefSeq" id="WP_090860099.1">
    <property type="nucleotide sequence ID" value="NZ_FMZM01000012.1"/>
</dbReference>
<evidence type="ECO:0000256" key="12">
    <source>
        <dbReference type="ARBA" id="ARBA00023012"/>
    </source>
</evidence>
<comment type="subcellular location">
    <subcellularLocation>
        <location evidence="2">Cell membrane</location>
        <topology evidence="2">Multi-pass membrane protein</topology>
    </subcellularLocation>
</comment>
<evidence type="ECO:0000256" key="11">
    <source>
        <dbReference type="ARBA" id="ARBA00022989"/>
    </source>
</evidence>
<feature type="transmembrane region" description="Helical" evidence="15">
    <location>
        <begin position="272"/>
        <end position="294"/>
    </location>
</feature>
<dbReference type="Gene3D" id="1.10.287.130">
    <property type="match status" value="1"/>
</dbReference>
<dbReference type="InterPro" id="IPR007895">
    <property type="entry name" value="MASE1"/>
</dbReference>
<keyword evidence="6" id="KW-0808">Transferase</keyword>
<dbReference type="Proteomes" id="UP000199034">
    <property type="component" value="Unassembled WGS sequence"/>
</dbReference>
<evidence type="ECO:0000256" key="7">
    <source>
        <dbReference type="ARBA" id="ARBA00022692"/>
    </source>
</evidence>
<keyword evidence="10" id="KW-0067">ATP-binding</keyword>
<evidence type="ECO:0000256" key="13">
    <source>
        <dbReference type="ARBA" id="ARBA00023136"/>
    </source>
</evidence>
<dbReference type="STRING" id="1045774.SAMN05421872_11284"/>
<evidence type="ECO:0000256" key="2">
    <source>
        <dbReference type="ARBA" id="ARBA00004651"/>
    </source>
</evidence>
<keyword evidence="12" id="KW-0902">Two-component regulatory system</keyword>
<dbReference type="InterPro" id="IPR036890">
    <property type="entry name" value="HATPase_C_sf"/>
</dbReference>
<keyword evidence="7 15" id="KW-0812">Transmembrane</keyword>
<feature type="transmembrane region" description="Helical" evidence="15">
    <location>
        <begin position="191"/>
        <end position="211"/>
    </location>
</feature>
<evidence type="ECO:0000313" key="17">
    <source>
        <dbReference type="EMBL" id="SDD90944.1"/>
    </source>
</evidence>
<dbReference type="InterPro" id="IPR036097">
    <property type="entry name" value="HisK_dim/P_sf"/>
</dbReference>
<dbReference type="GO" id="GO:0000156">
    <property type="term" value="F:phosphorelay response regulator activity"/>
    <property type="evidence" value="ECO:0007669"/>
    <property type="project" value="TreeGrafter"/>
</dbReference>
<dbReference type="PANTHER" id="PTHR42878:SF7">
    <property type="entry name" value="SENSOR HISTIDINE KINASE GLRK"/>
    <property type="match status" value="1"/>
</dbReference>
<keyword evidence="13 15" id="KW-0472">Membrane</keyword>
<dbReference type="Pfam" id="PF05231">
    <property type="entry name" value="MASE1"/>
    <property type="match status" value="1"/>
</dbReference>
<dbReference type="GO" id="GO:0030295">
    <property type="term" value="F:protein kinase activator activity"/>
    <property type="evidence" value="ECO:0007669"/>
    <property type="project" value="TreeGrafter"/>
</dbReference>
<organism evidence="17 18">
    <name type="scientific">Nocardioides lianchengensis</name>
    <dbReference type="NCBI Taxonomy" id="1045774"/>
    <lineage>
        <taxon>Bacteria</taxon>
        <taxon>Bacillati</taxon>
        <taxon>Actinomycetota</taxon>
        <taxon>Actinomycetes</taxon>
        <taxon>Propionibacteriales</taxon>
        <taxon>Nocardioidaceae</taxon>
        <taxon>Nocardioides</taxon>
    </lineage>
</organism>
<evidence type="ECO:0000256" key="10">
    <source>
        <dbReference type="ARBA" id="ARBA00022840"/>
    </source>
</evidence>
<feature type="transmembrane region" description="Helical" evidence="15">
    <location>
        <begin position="12"/>
        <end position="30"/>
    </location>
</feature>
<dbReference type="SMART" id="SM00387">
    <property type="entry name" value="HATPase_c"/>
    <property type="match status" value="1"/>
</dbReference>
<dbReference type="PANTHER" id="PTHR42878">
    <property type="entry name" value="TWO-COMPONENT HISTIDINE KINASE"/>
    <property type="match status" value="1"/>
</dbReference>
<dbReference type="InterPro" id="IPR003594">
    <property type="entry name" value="HATPase_dom"/>
</dbReference>
<dbReference type="SMART" id="SM00388">
    <property type="entry name" value="HisKA"/>
    <property type="match status" value="1"/>
</dbReference>
<dbReference type="OrthoDB" id="5241402at2"/>
<name>A0A1G6YKA6_9ACTN</name>
<dbReference type="SUPFAM" id="SSF47384">
    <property type="entry name" value="Homodimeric domain of signal transducing histidine kinase"/>
    <property type="match status" value="1"/>
</dbReference>
<evidence type="ECO:0000256" key="4">
    <source>
        <dbReference type="ARBA" id="ARBA00022475"/>
    </source>
</evidence>
<dbReference type="GO" id="GO:0007234">
    <property type="term" value="P:osmosensory signaling via phosphorelay pathway"/>
    <property type="evidence" value="ECO:0007669"/>
    <property type="project" value="TreeGrafter"/>
</dbReference>
<sequence length="648" mass="68031">MTSGRVRSSAVAVGCAVLYVAAGLLGRALLVEGTSLSLVWPAAGLPLLWFLLRRVRVRSIDVPLLAVAAATVLALTGTGGPETALVTATTVGQTLLAAALLRRWCPDLYGAGGTRPLDNPRMLALLVAAIALAMAAGAGVGTLGLAVLGRDPEPVTLALWFGRNLCGALVVTAPGLLVAERLARPRPRPPVLAGGSGGPAELVVASIFTIVVHAVTFGFGELSLAFVLVAATVWFGTRFPTLVLAVQTGLTGIVVVVATLDDIGPFVAVDEPGVPALLAQLYVVSTIVIGLALATGRDESRRLTDELRTAEADAVYQARLLDAVVATIDSGIAVVDDVGEIRFRNEAAAAVIGDGPALGSEGEVASRLRDAVRRALGGDLVRGLELVVGTDGEQILEVSATPLPRDGRRDRGRVLVLFRDATTEHDQRVELLAFAGVVAHDLRNPLAAIEGWTDLIDEHLERDELELDLSRQFVARVRSSSARMRDLIDDLLAHAESRDRELKVVPVDLAAVVGEVARARGADEQISCRGAVPSVCVDPVLVRQLLDNLLGNALKYVAPGTVPAIEVSGEREGDLVRVAVADNGIGLPAGEHELVFTEFHRAHHREYDGSGLGLAICRRIVTRHGGTIRAYDNPAGRGTVFEMTLPGA</sequence>
<protein>
    <recommendedName>
        <fullName evidence="14">Sensor-like histidine kinase SenX3</fullName>
        <ecNumber evidence="3">2.7.13.3</ecNumber>
    </recommendedName>
</protein>
<dbReference type="InterPro" id="IPR003661">
    <property type="entry name" value="HisK_dim/P_dom"/>
</dbReference>
<dbReference type="EC" id="2.7.13.3" evidence="3"/>
<evidence type="ECO:0000256" key="3">
    <source>
        <dbReference type="ARBA" id="ARBA00012438"/>
    </source>
</evidence>
<comment type="catalytic activity">
    <reaction evidence="1">
        <text>ATP + protein L-histidine = ADP + protein N-phospho-L-histidine.</text>
        <dbReference type="EC" id="2.7.13.3"/>
    </reaction>
</comment>
<evidence type="ECO:0000259" key="16">
    <source>
        <dbReference type="PROSITE" id="PS50109"/>
    </source>
</evidence>
<dbReference type="Gene3D" id="3.30.450.20">
    <property type="entry name" value="PAS domain"/>
    <property type="match status" value="1"/>
</dbReference>
<dbReference type="Pfam" id="PF02518">
    <property type="entry name" value="HATPase_c"/>
    <property type="match status" value="1"/>
</dbReference>
<dbReference type="PRINTS" id="PR00344">
    <property type="entry name" value="BCTRLSENSOR"/>
</dbReference>
<dbReference type="GO" id="GO:0000155">
    <property type="term" value="F:phosphorelay sensor kinase activity"/>
    <property type="evidence" value="ECO:0007669"/>
    <property type="project" value="InterPro"/>
</dbReference>
<reference evidence="17 18" key="1">
    <citation type="submission" date="2016-10" db="EMBL/GenBank/DDBJ databases">
        <authorList>
            <person name="de Groot N.N."/>
        </authorList>
    </citation>
    <scope>NUCLEOTIDE SEQUENCE [LARGE SCALE GENOMIC DNA]</scope>
    <source>
        <strain evidence="17 18">CGMCC 4.6858</strain>
    </source>
</reference>
<evidence type="ECO:0000256" key="14">
    <source>
        <dbReference type="ARBA" id="ARBA00039401"/>
    </source>
</evidence>
<evidence type="ECO:0000256" key="15">
    <source>
        <dbReference type="SAM" id="Phobius"/>
    </source>
</evidence>
<dbReference type="Gene3D" id="3.30.565.10">
    <property type="entry name" value="Histidine kinase-like ATPase, C-terminal domain"/>
    <property type="match status" value="1"/>
</dbReference>
<feature type="transmembrane region" description="Helical" evidence="15">
    <location>
        <begin position="242"/>
        <end position="260"/>
    </location>
</feature>
<keyword evidence="11 15" id="KW-1133">Transmembrane helix</keyword>
<proteinExistence type="predicted"/>
<dbReference type="GO" id="GO:0005886">
    <property type="term" value="C:plasma membrane"/>
    <property type="evidence" value="ECO:0007669"/>
    <property type="project" value="UniProtKB-SubCell"/>
</dbReference>
<dbReference type="SUPFAM" id="SSF55874">
    <property type="entry name" value="ATPase domain of HSP90 chaperone/DNA topoisomerase II/histidine kinase"/>
    <property type="match status" value="1"/>
</dbReference>
<feature type="transmembrane region" description="Helical" evidence="15">
    <location>
        <begin position="160"/>
        <end position="179"/>
    </location>
</feature>
<keyword evidence="4" id="KW-1003">Cell membrane</keyword>